<accession>A0A8T0F7D5</accession>
<protein>
    <submittedName>
        <fullName evidence="2">Uncharacterized protein</fullName>
    </submittedName>
</protein>
<keyword evidence="3" id="KW-1185">Reference proteome</keyword>
<reference evidence="2" key="1">
    <citation type="journal article" date="2020" name="bioRxiv">
        <title>Chromosome-level reference genome of the European wasp spider Argiope bruennichi: a resource for studies on range expansion and evolutionary adaptation.</title>
        <authorList>
            <person name="Sheffer M.M."/>
            <person name="Hoppe A."/>
            <person name="Krehenwinkel H."/>
            <person name="Uhl G."/>
            <person name="Kuss A.W."/>
            <person name="Jensen L."/>
            <person name="Jensen C."/>
            <person name="Gillespie R.G."/>
            <person name="Hoff K.J."/>
            <person name="Prost S."/>
        </authorList>
    </citation>
    <scope>NUCLEOTIDE SEQUENCE</scope>
</reference>
<proteinExistence type="predicted"/>
<comment type="caution">
    <text evidence="2">The sequence shown here is derived from an EMBL/GenBank/DDBJ whole genome shotgun (WGS) entry which is preliminary data.</text>
</comment>
<feature type="region of interest" description="Disordered" evidence="1">
    <location>
        <begin position="209"/>
        <end position="238"/>
    </location>
</feature>
<sequence length="256" mass="29618">MRKAVEIDEKQEFLDLNLISPGIPESTEDIVLVILRLRELYNVEIESVVDKIVGSKDWLSPQFYANAILRRCVRLSTKPPSQCNFMLICTLISNIISEHYYATECFTFVNLGLQCLLQVYDRCYKELFMSMDEYQTLTLYCRSFNPSFILEEYDSVKPSPLYAKERICSLIESLQDIDEANFQFTDSEQEMLDALIASIQTDITIQEARGSLSESSSNDNTSPEETIDYSNVPDKTSSEETIDFQTYQIRLFRRNN</sequence>
<dbReference type="Proteomes" id="UP000807504">
    <property type="component" value="Unassembled WGS sequence"/>
</dbReference>
<gene>
    <name evidence="2" type="ORF">HNY73_008742</name>
</gene>
<name>A0A8T0F7D5_ARGBR</name>
<feature type="compositionally biased region" description="Low complexity" evidence="1">
    <location>
        <begin position="211"/>
        <end position="224"/>
    </location>
</feature>
<evidence type="ECO:0000313" key="2">
    <source>
        <dbReference type="EMBL" id="KAF8787114.1"/>
    </source>
</evidence>
<organism evidence="2 3">
    <name type="scientific">Argiope bruennichi</name>
    <name type="common">Wasp spider</name>
    <name type="synonym">Aranea bruennichi</name>
    <dbReference type="NCBI Taxonomy" id="94029"/>
    <lineage>
        <taxon>Eukaryota</taxon>
        <taxon>Metazoa</taxon>
        <taxon>Ecdysozoa</taxon>
        <taxon>Arthropoda</taxon>
        <taxon>Chelicerata</taxon>
        <taxon>Arachnida</taxon>
        <taxon>Araneae</taxon>
        <taxon>Araneomorphae</taxon>
        <taxon>Entelegynae</taxon>
        <taxon>Araneoidea</taxon>
        <taxon>Araneidae</taxon>
        <taxon>Argiope</taxon>
    </lineage>
</organism>
<evidence type="ECO:0000313" key="3">
    <source>
        <dbReference type="Proteomes" id="UP000807504"/>
    </source>
</evidence>
<dbReference type="EMBL" id="JABXBU010000015">
    <property type="protein sequence ID" value="KAF8787114.1"/>
    <property type="molecule type" value="Genomic_DNA"/>
</dbReference>
<evidence type="ECO:0000256" key="1">
    <source>
        <dbReference type="SAM" id="MobiDB-lite"/>
    </source>
</evidence>
<dbReference type="AlphaFoldDB" id="A0A8T0F7D5"/>
<reference evidence="2" key="2">
    <citation type="submission" date="2020-06" db="EMBL/GenBank/DDBJ databases">
        <authorList>
            <person name="Sheffer M."/>
        </authorList>
    </citation>
    <scope>NUCLEOTIDE SEQUENCE</scope>
</reference>